<evidence type="ECO:0000256" key="6">
    <source>
        <dbReference type="ARBA" id="ARBA00022777"/>
    </source>
</evidence>
<evidence type="ECO:0000313" key="12">
    <source>
        <dbReference type="EMBL" id="PFG44625.1"/>
    </source>
</evidence>
<dbReference type="InterPro" id="IPR001789">
    <property type="entry name" value="Sig_transdc_resp-reg_receiver"/>
</dbReference>
<evidence type="ECO:0000256" key="9">
    <source>
        <dbReference type="SAM" id="Coils"/>
    </source>
</evidence>
<dbReference type="CDD" id="cd00082">
    <property type="entry name" value="HisKA"/>
    <property type="match status" value="1"/>
</dbReference>
<dbReference type="PANTHER" id="PTHR43047:SF64">
    <property type="entry name" value="HISTIDINE KINASE CONTAINING CHEY-HOMOLOGOUS RECEIVER DOMAIN AND PAS DOMAIN-RELATED"/>
    <property type="match status" value="1"/>
</dbReference>
<dbReference type="PROSITE" id="PS50109">
    <property type="entry name" value="HIS_KIN"/>
    <property type="match status" value="1"/>
</dbReference>
<comment type="caution">
    <text evidence="12">The sequence shown here is derived from an EMBL/GenBank/DDBJ whole genome shotgun (WGS) entry which is preliminary data.</text>
</comment>
<feature type="coiled-coil region" evidence="9">
    <location>
        <begin position="143"/>
        <end position="177"/>
    </location>
</feature>
<dbReference type="EMBL" id="PDJJ01000001">
    <property type="protein sequence ID" value="PFG44625.1"/>
    <property type="molecule type" value="Genomic_DNA"/>
</dbReference>
<keyword evidence="4 8" id="KW-0597">Phosphoprotein</keyword>
<evidence type="ECO:0000313" key="13">
    <source>
        <dbReference type="Proteomes" id="UP000224130"/>
    </source>
</evidence>
<comment type="catalytic activity">
    <reaction evidence="1">
        <text>ATP + protein L-histidine = ADP + protein N-phospho-L-histidine.</text>
        <dbReference type="EC" id="2.7.13.3"/>
    </reaction>
</comment>
<organism evidence="12 13">
    <name type="scientific">Isoptericola jiangsuensis</name>
    <dbReference type="NCBI Taxonomy" id="548579"/>
    <lineage>
        <taxon>Bacteria</taxon>
        <taxon>Bacillati</taxon>
        <taxon>Actinomycetota</taxon>
        <taxon>Actinomycetes</taxon>
        <taxon>Micrococcales</taxon>
        <taxon>Promicromonosporaceae</taxon>
        <taxon>Isoptericola</taxon>
    </lineage>
</organism>
<dbReference type="SUPFAM" id="SSF47384">
    <property type="entry name" value="Homodimeric domain of signal transducing histidine kinase"/>
    <property type="match status" value="1"/>
</dbReference>
<dbReference type="GO" id="GO:0000155">
    <property type="term" value="F:phosphorelay sensor kinase activity"/>
    <property type="evidence" value="ECO:0007669"/>
    <property type="project" value="InterPro"/>
</dbReference>
<feature type="domain" description="Response regulatory" evidence="11">
    <location>
        <begin position="460"/>
        <end position="571"/>
    </location>
</feature>
<dbReference type="InterPro" id="IPR003594">
    <property type="entry name" value="HATPase_dom"/>
</dbReference>
<dbReference type="PROSITE" id="PS50110">
    <property type="entry name" value="RESPONSE_REGULATORY"/>
    <property type="match status" value="1"/>
</dbReference>
<dbReference type="Gene3D" id="3.40.50.2300">
    <property type="match status" value="1"/>
</dbReference>
<name>A0A2A9F2E3_9MICO</name>
<evidence type="ECO:0000259" key="11">
    <source>
        <dbReference type="PROSITE" id="PS50110"/>
    </source>
</evidence>
<feature type="domain" description="Histidine kinase" evidence="10">
    <location>
        <begin position="226"/>
        <end position="439"/>
    </location>
</feature>
<dbReference type="InterPro" id="IPR036097">
    <property type="entry name" value="HisK_dim/P_sf"/>
</dbReference>
<dbReference type="PANTHER" id="PTHR43047">
    <property type="entry name" value="TWO-COMPONENT HISTIDINE PROTEIN KINASE"/>
    <property type="match status" value="1"/>
</dbReference>
<dbReference type="AlphaFoldDB" id="A0A2A9F2E3"/>
<evidence type="ECO:0000256" key="1">
    <source>
        <dbReference type="ARBA" id="ARBA00000085"/>
    </source>
</evidence>
<dbReference type="SUPFAM" id="SSF55874">
    <property type="entry name" value="ATPase domain of HSP90 chaperone/DNA topoisomerase II/histidine kinase"/>
    <property type="match status" value="1"/>
</dbReference>
<dbReference type="SMART" id="SM00448">
    <property type="entry name" value="REC"/>
    <property type="match status" value="1"/>
</dbReference>
<protein>
    <recommendedName>
        <fullName evidence="3">histidine kinase</fullName>
        <ecNumber evidence="3">2.7.13.3</ecNumber>
    </recommendedName>
</protein>
<dbReference type="InterPro" id="IPR005467">
    <property type="entry name" value="His_kinase_dom"/>
</dbReference>
<dbReference type="Pfam" id="PF00072">
    <property type="entry name" value="Response_reg"/>
    <property type="match status" value="1"/>
</dbReference>
<keyword evidence="13" id="KW-1185">Reference proteome</keyword>
<dbReference type="InterPro" id="IPR003661">
    <property type="entry name" value="HisK_dim/P_dom"/>
</dbReference>
<dbReference type="SMART" id="SM00388">
    <property type="entry name" value="HisKA"/>
    <property type="match status" value="1"/>
</dbReference>
<evidence type="ECO:0000256" key="5">
    <source>
        <dbReference type="ARBA" id="ARBA00022679"/>
    </source>
</evidence>
<keyword evidence="5" id="KW-0808">Transferase</keyword>
<dbReference type="Gene3D" id="3.30.565.10">
    <property type="entry name" value="Histidine kinase-like ATPase, C-terminal domain"/>
    <property type="match status" value="1"/>
</dbReference>
<keyword evidence="7" id="KW-0902">Two-component regulatory system</keyword>
<evidence type="ECO:0000256" key="4">
    <source>
        <dbReference type="ARBA" id="ARBA00022553"/>
    </source>
</evidence>
<comment type="subcellular location">
    <subcellularLocation>
        <location evidence="2">Cell membrane</location>
    </subcellularLocation>
</comment>
<evidence type="ECO:0000256" key="2">
    <source>
        <dbReference type="ARBA" id="ARBA00004236"/>
    </source>
</evidence>
<dbReference type="EC" id="2.7.13.3" evidence="3"/>
<gene>
    <name evidence="12" type="ORF">ATJ88_3355</name>
</gene>
<feature type="modified residue" description="4-aspartylphosphate" evidence="8">
    <location>
        <position position="509"/>
    </location>
</feature>
<dbReference type="Gene3D" id="1.10.287.130">
    <property type="match status" value="1"/>
</dbReference>
<dbReference type="Pfam" id="PF02518">
    <property type="entry name" value="HATPase_c"/>
    <property type="match status" value="1"/>
</dbReference>
<sequence length="574" mass="60288">MTTVLLTTRLHGDGDLIALRRSGREAARALGLDTHAQVRLATALSEVGRAALPDGPVDVQVVVAAQGTAAWLRSELVASAPLTTDGPAATGGVPAARRLVDLLDVEDGGRAVTLGMELPARFHAEDLADLGRSLGFGHDESAIDELRAQHAELLRAHDELRAQREDLRRRNAALARSQADVQAMYAQLSAELEETNSGVVALYGELDERGRELAAANEAKSRFLRNVSHELRTPVNSILGLTSLLAESRLDPVQAEQVGFLSDSAGTLLTLVDELLELARAEAGHLDVQPTVIDLAELFEELRGTTAPLVRDGVALVVDDPTGTTLVSDRRLVARIVRNLLTNAVKFTEQGSVRLTAAAAGDDVVVTVRDSGVGIPTEHLESVFEEFVQVPNHLQPGVRGTGLGLPYARRTAEALGGTLVATSEPGRGSTFTLTLPTGPAGPSTASGSVPVLAPGVTLGNVLVVDDDRAFGAVVAGLLRDVATQVSLAHDADHALALLRDDHADAVVLDVRMPGIDGVTLLTRLRAEVPRLPAVLMSSGPAPDLPPELAGTPFVPKSGLDRAALLAVLTERSAR</sequence>
<dbReference type="InterPro" id="IPR011006">
    <property type="entry name" value="CheY-like_superfamily"/>
</dbReference>
<proteinExistence type="predicted"/>
<dbReference type="InterPro" id="IPR036890">
    <property type="entry name" value="HATPase_C_sf"/>
</dbReference>
<evidence type="ECO:0000256" key="7">
    <source>
        <dbReference type="ARBA" id="ARBA00023012"/>
    </source>
</evidence>
<dbReference type="InterPro" id="IPR004358">
    <property type="entry name" value="Sig_transdc_His_kin-like_C"/>
</dbReference>
<evidence type="ECO:0000256" key="8">
    <source>
        <dbReference type="PROSITE-ProRule" id="PRU00169"/>
    </source>
</evidence>
<dbReference type="Proteomes" id="UP000224130">
    <property type="component" value="Unassembled WGS sequence"/>
</dbReference>
<dbReference type="SMART" id="SM00387">
    <property type="entry name" value="HATPase_c"/>
    <property type="match status" value="1"/>
</dbReference>
<keyword evidence="9" id="KW-0175">Coiled coil</keyword>
<accession>A0A2A9F2E3</accession>
<evidence type="ECO:0000256" key="3">
    <source>
        <dbReference type="ARBA" id="ARBA00012438"/>
    </source>
</evidence>
<reference evidence="12 13" key="1">
    <citation type="submission" date="2017-10" db="EMBL/GenBank/DDBJ databases">
        <title>Sequencing the genomes of 1000 actinobacteria strains.</title>
        <authorList>
            <person name="Klenk H.-P."/>
        </authorList>
    </citation>
    <scope>NUCLEOTIDE SEQUENCE [LARGE SCALE GENOMIC DNA]</scope>
    <source>
        <strain evidence="12 13">DSM 21863</strain>
    </source>
</reference>
<dbReference type="Pfam" id="PF00512">
    <property type="entry name" value="HisKA"/>
    <property type="match status" value="1"/>
</dbReference>
<dbReference type="GO" id="GO:0005886">
    <property type="term" value="C:plasma membrane"/>
    <property type="evidence" value="ECO:0007669"/>
    <property type="project" value="UniProtKB-SubCell"/>
</dbReference>
<dbReference type="PRINTS" id="PR00344">
    <property type="entry name" value="BCTRLSENSOR"/>
</dbReference>
<evidence type="ECO:0000259" key="10">
    <source>
        <dbReference type="PROSITE" id="PS50109"/>
    </source>
</evidence>
<dbReference type="RefSeq" id="WP_170023684.1">
    <property type="nucleotide sequence ID" value="NZ_PDJJ01000001.1"/>
</dbReference>
<keyword evidence="6 12" id="KW-0418">Kinase</keyword>
<dbReference type="SUPFAM" id="SSF52172">
    <property type="entry name" value="CheY-like"/>
    <property type="match status" value="1"/>
</dbReference>